<dbReference type="Proteomes" id="UP000030451">
    <property type="component" value="Unassembled WGS sequence"/>
</dbReference>
<dbReference type="InterPro" id="IPR050425">
    <property type="entry name" value="NAD(P)_dehydrat-like"/>
</dbReference>
<protein>
    <submittedName>
        <fullName evidence="4">Epimerase</fullName>
    </submittedName>
</protein>
<dbReference type="InterPro" id="IPR036291">
    <property type="entry name" value="NAD(P)-bd_dom_sf"/>
</dbReference>
<dbReference type="Pfam" id="PF01370">
    <property type="entry name" value="Epimerase"/>
    <property type="match status" value="1"/>
</dbReference>
<comment type="similarity">
    <text evidence="2">Belongs to the NAD(P)-dependent epimerase/dehydratase family. Dihydroflavonol-4-reductase subfamily.</text>
</comment>
<evidence type="ECO:0000256" key="2">
    <source>
        <dbReference type="ARBA" id="ARBA00023445"/>
    </source>
</evidence>
<evidence type="ECO:0000256" key="1">
    <source>
        <dbReference type="ARBA" id="ARBA00023002"/>
    </source>
</evidence>
<dbReference type="AlphaFoldDB" id="A0A0A5HX61"/>
<evidence type="ECO:0000313" key="5">
    <source>
        <dbReference type="Proteomes" id="UP000030451"/>
    </source>
</evidence>
<dbReference type="RefSeq" id="WP_038191511.1">
    <property type="nucleotide sequence ID" value="NZ_JRWP01000028.1"/>
</dbReference>
<dbReference type="PANTHER" id="PTHR10366">
    <property type="entry name" value="NAD DEPENDENT EPIMERASE/DEHYDRATASE"/>
    <property type="match status" value="1"/>
</dbReference>
<accession>A0A0A5HX61</accession>
<dbReference type="OrthoDB" id="9778052at2"/>
<organism evidence="4 5">
    <name type="scientific">Photobacterium sp. (strain ATCC 43367)</name>
    <dbReference type="NCBI Taxonomy" id="379097"/>
    <lineage>
        <taxon>Bacteria</taxon>
        <taxon>Pseudomonadati</taxon>
        <taxon>Pseudomonadota</taxon>
        <taxon>Gammaproteobacteria</taxon>
        <taxon>Vibrionales</taxon>
        <taxon>Vibrionaceae</taxon>
        <taxon>Vibrio</taxon>
        <taxon>Vibrio oreintalis group</taxon>
    </lineage>
</organism>
<sequence length="334" mass="36847">MVKCLVTGATGHLGNNLVRELSRQGHQVRAGVRNLSKSDSLKGVDCDIVYCDLLDVTSLQTALAGVDVLYQVAAVFKHWAEDEEKEIVEPNLIGTTNILRAAHEAGVKKVVYVSSIATLEQTARNQQGEIKVEGYNVSDQINPYCRAKTLAEQEAWKVAQELDLDMVTILPSTILGGDFKPNTESLDAFSAIVNGKMPFLYEMNLSPIDVNDVVKGMIKASTHGIRGKRYVLANTSTISSEEIIAIAREVNPQLTAPKILSEQEIYALVDQAEKEALETQTRPKLIRSNIARSLKHRFVFDQRESLTDLKHTPIGAREVVRSTMASLYQPTTAK</sequence>
<dbReference type="STRING" id="379097.SE23_19055"/>
<dbReference type="EMBL" id="JRWP01000028">
    <property type="protein sequence ID" value="KGY08069.1"/>
    <property type="molecule type" value="Genomic_DNA"/>
</dbReference>
<dbReference type="PANTHER" id="PTHR10366:SF564">
    <property type="entry name" value="STEROL-4-ALPHA-CARBOXYLATE 3-DEHYDROGENASE, DECARBOXYLATING"/>
    <property type="match status" value="1"/>
</dbReference>
<proteinExistence type="inferred from homology"/>
<keyword evidence="1" id="KW-0560">Oxidoreductase</keyword>
<dbReference type="InterPro" id="IPR001509">
    <property type="entry name" value="Epimerase_deHydtase"/>
</dbReference>
<evidence type="ECO:0000259" key="3">
    <source>
        <dbReference type="Pfam" id="PF01370"/>
    </source>
</evidence>
<dbReference type="Gene3D" id="3.40.50.720">
    <property type="entry name" value="NAD(P)-binding Rossmann-like Domain"/>
    <property type="match status" value="1"/>
</dbReference>
<reference evidence="4 5" key="1">
    <citation type="submission" date="2014-10" db="EMBL/GenBank/DDBJ databases">
        <title>Genome sequencing of Vibrio sinaloensis T08.</title>
        <authorList>
            <person name="Chan K.-G."/>
            <person name="Mohamad N.I."/>
        </authorList>
    </citation>
    <scope>NUCLEOTIDE SEQUENCE [LARGE SCALE GENOMIC DNA]</scope>
    <source>
        <strain evidence="4 5">T08</strain>
    </source>
</reference>
<comment type="caution">
    <text evidence="4">The sequence shown here is derived from an EMBL/GenBank/DDBJ whole genome shotgun (WGS) entry which is preliminary data.</text>
</comment>
<gene>
    <name evidence="4" type="ORF">NM06_13625</name>
</gene>
<name>A0A0A5HX61_PHOS4</name>
<dbReference type="SUPFAM" id="SSF51735">
    <property type="entry name" value="NAD(P)-binding Rossmann-fold domains"/>
    <property type="match status" value="1"/>
</dbReference>
<dbReference type="GO" id="GO:0016616">
    <property type="term" value="F:oxidoreductase activity, acting on the CH-OH group of donors, NAD or NADP as acceptor"/>
    <property type="evidence" value="ECO:0007669"/>
    <property type="project" value="TreeGrafter"/>
</dbReference>
<feature type="domain" description="NAD-dependent epimerase/dehydratase" evidence="3">
    <location>
        <begin position="5"/>
        <end position="232"/>
    </location>
</feature>
<evidence type="ECO:0000313" key="4">
    <source>
        <dbReference type="EMBL" id="KGY08069.1"/>
    </source>
</evidence>